<evidence type="ECO:0000256" key="2">
    <source>
        <dbReference type="ARBA" id="ARBA00023127"/>
    </source>
</evidence>
<dbReference type="Pfam" id="PF02984">
    <property type="entry name" value="Cyclin_C"/>
    <property type="match status" value="1"/>
</dbReference>
<reference evidence="7 8" key="1">
    <citation type="submission" date="2021-05" db="EMBL/GenBank/DDBJ databases">
        <title>Genome Assembly of Synthetic Allotetraploid Brassica napus Reveals Homoeologous Exchanges between Subgenomes.</title>
        <authorList>
            <person name="Davis J.T."/>
        </authorList>
    </citation>
    <scope>NUCLEOTIDE SEQUENCE [LARGE SCALE GENOMIC DNA]</scope>
    <source>
        <strain evidence="8">cv. Da-Ae</strain>
        <tissue evidence="7">Seedling</tissue>
    </source>
</reference>
<keyword evidence="1" id="KW-0132">Cell division</keyword>
<dbReference type="InterPro" id="IPR004367">
    <property type="entry name" value="Cyclin_C-dom"/>
</dbReference>
<dbReference type="PANTHER" id="PTHR10177">
    <property type="entry name" value="CYCLINS"/>
    <property type="match status" value="1"/>
</dbReference>
<dbReference type="Gene3D" id="1.10.472.10">
    <property type="entry name" value="Cyclin-like"/>
    <property type="match status" value="2"/>
</dbReference>
<dbReference type="SUPFAM" id="SSF47954">
    <property type="entry name" value="Cyclin-like"/>
    <property type="match status" value="2"/>
</dbReference>
<proteinExistence type="inferred from homology"/>
<comment type="similarity">
    <text evidence="4">Belongs to the cyclin family.</text>
</comment>
<feature type="domain" description="Cyclin-like" evidence="5">
    <location>
        <begin position="292"/>
        <end position="378"/>
    </location>
</feature>
<accession>A0ABQ7ZKA8</accession>
<evidence type="ECO:0000259" key="6">
    <source>
        <dbReference type="SMART" id="SM01332"/>
    </source>
</evidence>
<evidence type="ECO:0008006" key="9">
    <source>
        <dbReference type="Google" id="ProtNLM"/>
    </source>
</evidence>
<evidence type="ECO:0000256" key="1">
    <source>
        <dbReference type="ARBA" id="ARBA00022618"/>
    </source>
</evidence>
<dbReference type="InterPro" id="IPR039361">
    <property type="entry name" value="Cyclin"/>
</dbReference>
<dbReference type="InterPro" id="IPR006671">
    <property type="entry name" value="Cyclin_N"/>
</dbReference>
<sequence>MFLHVTCVQFNSSSLFTRSRSLPLRRKTLKIDDDTASESEIFFNFLVNEHCLPRLNGLLLPRRIHSATSRKLGLGFSVICKFVQLLKLFSYKKKLLKLHHCSKKTNQSKPPNTIAKSNLLVPYEDASSEGSFFHAESDLGDDDDDDEEDPQLCGAFACEAKKRPAIDYMERFQANINSTMHAILIDWLVEVAEAFSLSPETLYLAVNCLDRYLSGNVITELNLQLLGVSCIMISAKYYGRGSVRAPPRQVESFCYITDYTYSSNELLEMESCVLNYLKFELTTPTANCFLSRFVPQGKREEEVLSHLLFESLASYLCVLSLLDYAMLRYAPSLVAASAVFLARYVLHPSRKPSWSSTLEHYTRYRAEHLEACVKNLLRLCHESPSGDNVVAVRKKYSKAKYKFAANMIYPTSLPQELFL</sequence>
<evidence type="ECO:0000256" key="4">
    <source>
        <dbReference type="RuleBase" id="RU000383"/>
    </source>
</evidence>
<keyword evidence="3" id="KW-0131">Cell cycle</keyword>
<keyword evidence="8" id="KW-1185">Reference proteome</keyword>
<protein>
    <recommendedName>
        <fullName evidence="9">Cyclin N-terminal domain-containing protein</fullName>
    </recommendedName>
</protein>
<dbReference type="EMBL" id="JAGKQM010000015">
    <property type="protein sequence ID" value="KAH0880616.1"/>
    <property type="molecule type" value="Genomic_DNA"/>
</dbReference>
<name>A0ABQ7ZKA8_BRANA</name>
<gene>
    <name evidence="7" type="ORF">HID58_068010</name>
</gene>
<dbReference type="SMART" id="SM00385">
    <property type="entry name" value="CYCLIN"/>
    <property type="match status" value="2"/>
</dbReference>
<keyword evidence="2 4" id="KW-0195">Cyclin</keyword>
<dbReference type="Proteomes" id="UP000824890">
    <property type="component" value="Unassembled WGS sequence"/>
</dbReference>
<organism evidence="7 8">
    <name type="scientific">Brassica napus</name>
    <name type="common">Rape</name>
    <dbReference type="NCBI Taxonomy" id="3708"/>
    <lineage>
        <taxon>Eukaryota</taxon>
        <taxon>Viridiplantae</taxon>
        <taxon>Streptophyta</taxon>
        <taxon>Embryophyta</taxon>
        <taxon>Tracheophyta</taxon>
        <taxon>Spermatophyta</taxon>
        <taxon>Magnoliopsida</taxon>
        <taxon>eudicotyledons</taxon>
        <taxon>Gunneridae</taxon>
        <taxon>Pentapetalae</taxon>
        <taxon>rosids</taxon>
        <taxon>malvids</taxon>
        <taxon>Brassicales</taxon>
        <taxon>Brassicaceae</taxon>
        <taxon>Brassiceae</taxon>
        <taxon>Brassica</taxon>
    </lineage>
</organism>
<dbReference type="InterPro" id="IPR013763">
    <property type="entry name" value="Cyclin-like_dom"/>
</dbReference>
<evidence type="ECO:0000313" key="8">
    <source>
        <dbReference type="Proteomes" id="UP000824890"/>
    </source>
</evidence>
<evidence type="ECO:0000259" key="5">
    <source>
        <dbReference type="SMART" id="SM00385"/>
    </source>
</evidence>
<dbReference type="Pfam" id="PF00134">
    <property type="entry name" value="Cyclin_N"/>
    <property type="match status" value="1"/>
</dbReference>
<comment type="caution">
    <text evidence="7">The sequence shown here is derived from an EMBL/GenBank/DDBJ whole genome shotgun (WGS) entry which is preliminary data.</text>
</comment>
<dbReference type="InterPro" id="IPR036915">
    <property type="entry name" value="Cyclin-like_sf"/>
</dbReference>
<evidence type="ECO:0000256" key="3">
    <source>
        <dbReference type="ARBA" id="ARBA00023306"/>
    </source>
</evidence>
<evidence type="ECO:0000313" key="7">
    <source>
        <dbReference type="EMBL" id="KAH0880616.1"/>
    </source>
</evidence>
<feature type="domain" description="Cyclin C-terminal" evidence="6">
    <location>
        <begin position="284"/>
        <end position="410"/>
    </location>
</feature>
<feature type="domain" description="Cyclin-like" evidence="5">
    <location>
        <begin position="186"/>
        <end position="275"/>
    </location>
</feature>
<dbReference type="SMART" id="SM01332">
    <property type="entry name" value="Cyclin_C"/>
    <property type="match status" value="1"/>
</dbReference>